<evidence type="ECO:0000313" key="1">
    <source>
        <dbReference type="EMBL" id="JAP28752.1"/>
    </source>
</evidence>
<proteinExistence type="predicted"/>
<name>A0A0V0I9S6_SOLCH</name>
<dbReference type="AlphaFoldDB" id="A0A0V0I9S6"/>
<accession>A0A0V0I9S6</accession>
<protein>
    <submittedName>
        <fullName evidence="1">Putative ovule protein</fullName>
    </submittedName>
</protein>
<dbReference type="EMBL" id="GEDG01009803">
    <property type="protein sequence ID" value="JAP28752.1"/>
    <property type="molecule type" value="Transcribed_RNA"/>
</dbReference>
<organism evidence="1">
    <name type="scientific">Solanum chacoense</name>
    <name type="common">Chaco potato</name>
    <dbReference type="NCBI Taxonomy" id="4108"/>
    <lineage>
        <taxon>Eukaryota</taxon>
        <taxon>Viridiplantae</taxon>
        <taxon>Streptophyta</taxon>
        <taxon>Embryophyta</taxon>
        <taxon>Tracheophyta</taxon>
        <taxon>Spermatophyta</taxon>
        <taxon>Magnoliopsida</taxon>
        <taxon>eudicotyledons</taxon>
        <taxon>Gunneridae</taxon>
        <taxon>Pentapetalae</taxon>
        <taxon>asterids</taxon>
        <taxon>lamiids</taxon>
        <taxon>Solanales</taxon>
        <taxon>Solanaceae</taxon>
        <taxon>Solanoideae</taxon>
        <taxon>Solaneae</taxon>
        <taxon>Solanum</taxon>
    </lineage>
</organism>
<sequence>MTFINTEKRQLLCIENVTLQLSHIANTKFIFVCYSKVCIIALYSKYKYVYFAIHIQKKAVV</sequence>
<reference evidence="1" key="1">
    <citation type="submission" date="2015-12" db="EMBL/GenBank/DDBJ databases">
        <title>Gene expression during late stages of embryo sac development: a critical building block for successful pollen-pistil interactions.</title>
        <authorList>
            <person name="Liu Y."/>
            <person name="Joly V."/>
            <person name="Sabar M."/>
            <person name="Matton D.P."/>
        </authorList>
    </citation>
    <scope>NUCLEOTIDE SEQUENCE</scope>
</reference>